<dbReference type="KEGG" id="bmu:Bmul_5183"/>
<feature type="region of interest" description="Disordered" evidence="1">
    <location>
        <begin position="145"/>
        <end position="175"/>
    </location>
</feature>
<dbReference type="HOGENOM" id="CLU_119403_0_0_4"/>
<keyword evidence="3" id="KW-1185">Reference proteome</keyword>
<accession>A0A0H3KJ28</accession>
<evidence type="ECO:0000313" key="2">
    <source>
        <dbReference type="EMBL" id="BAG45208.1"/>
    </source>
</evidence>
<dbReference type="eggNOG" id="ENOG5030BMY">
    <property type="taxonomic scope" value="Bacteria"/>
</dbReference>
<dbReference type="EMBL" id="AP009386">
    <property type="protein sequence ID" value="BAG45208.1"/>
    <property type="molecule type" value="Genomic_DNA"/>
</dbReference>
<dbReference type="Pfam" id="PF11811">
    <property type="entry name" value="DUF3331"/>
    <property type="match status" value="1"/>
</dbReference>
<gene>
    <name evidence="2" type="ordered locus">BMULJ_03335</name>
</gene>
<dbReference type="KEGG" id="bmj:BMULJ_03335"/>
<dbReference type="RefSeq" id="WP_012217676.1">
    <property type="nucleotide sequence ID" value="NC_010086.1"/>
</dbReference>
<proteinExistence type="predicted"/>
<dbReference type="AlphaFoldDB" id="A0A0H3KJ28"/>
<reference evidence="2 3" key="1">
    <citation type="submission" date="2007-04" db="EMBL/GenBank/DDBJ databases">
        <title>Complete genome sequence of Burkholderia multivorans ATCC 17616.</title>
        <authorList>
            <person name="Ohtsubo Y."/>
            <person name="Yamashita A."/>
            <person name="Kurokawa K."/>
            <person name="Takami H."/>
            <person name="Yuhara S."/>
            <person name="Nishiyama E."/>
            <person name="Endo R."/>
            <person name="Miyazaki R."/>
            <person name="Ono A."/>
            <person name="Yano K."/>
            <person name="Ito M."/>
            <person name="Sota M."/>
            <person name="Yuji N."/>
            <person name="Hattori M."/>
            <person name="Tsuda M."/>
        </authorList>
    </citation>
    <scope>NUCLEOTIDE SEQUENCE [LARGE SCALE GENOMIC DNA]</scope>
    <source>
        <strain evidence="3">ATCC 17616 / 249</strain>
    </source>
</reference>
<feature type="region of interest" description="Disordered" evidence="1">
    <location>
        <begin position="27"/>
        <end position="56"/>
    </location>
</feature>
<sequence>MTQPTCVHDDVFERALMRLLDPSRVPATGDGAAEAMDRSGQLARQGRGKAAEDDGAPPRARIRIVEILSSSSVSIRWSDPQSGYFGEQVWHCVTARTSSQCVLTGMPINRGDRVYRPRGRGRSVPCNWARMIHAAAVASFARSASRAAGGITPSGERDRQDGARHALPASVAAPP</sequence>
<organism evidence="2 3">
    <name type="scientific">Burkholderia multivorans (strain ATCC 17616 / 249)</name>
    <dbReference type="NCBI Taxonomy" id="395019"/>
    <lineage>
        <taxon>Bacteria</taxon>
        <taxon>Pseudomonadati</taxon>
        <taxon>Pseudomonadota</taxon>
        <taxon>Betaproteobacteria</taxon>
        <taxon>Burkholderiales</taxon>
        <taxon>Burkholderiaceae</taxon>
        <taxon>Burkholderia</taxon>
        <taxon>Burkholderia cepacia complex</taxon>
    </lineage>
</organism>
<feature type="compositionally biased region" description="Basic and acidic residues" evidence="1">
    <location>
        <begin position="155"/>
        <end position="164"/>
    </location>
</feature>
<evidence type="ECO:0000256" key="1">
    <source>
        <dbReference type="SAM" id="MobiDB-lite"/>
    </source>
</evidence>
<evidence type="ECO:0008006" key="4">
    <source>
        <dbReference type="Google" id="ProtNLM"/>
    </source>
</evidence>
<dbReference type="InterPro" id="IPR021769">
    <property type="entry name" value="DUF3331"/>
</dbReference>
<name>A0A0H3KJ28_BURM1</name>
<dbReference type="STRING" id="395019.BMULJ_03335"/>
<dbReference type="Proteomes" id="UP000008815">
    <property type="component" value="Chromosome 2"/>
</dbReference>
<evidence type="ECO:0000313" key="3">
    <source>
        <dbReference type="Proteomes" id="UP000008815"/>
    </source>
</evidence>
<protein>
    <recommendedName>
        <fullName evidence="4">DUF3331 domain-containing protein</fullName>
    </recommendedName>
</protein>